<evidence type="ECO:0000313" key="4">
    <source>
        <dbReference type="Proteomes" id="UP000326570"/>
    </source>
</evidence>
<sequence>MKQHFLLFTLLALVSCAEKKPQKPAGLVAPGKLTSILADIHIAESRVEEMRVHPDTAKVVFNRLQKEIFQKQGVTETEFNKTYNYYQDHVAELDKVYEALVDTLGMREVRLNSKAGGAPTPAPEPKPDSLIP</sequence>
<comment type="caution">
    <text evidence="3">The sequence shown here is derived from an EMBL/GenBank/DDBJ whole genome shotgun (WGS) entry which is preliminary data.</text>
</comment>
<accession>A0A5N1J5M2</accession>
<dbReference type="InterPro" id="IPR025381">
    <property type="entry name" value="DUF4296"/>
</dbReference>
<evidence type="ECO:0000259" key="2">
    <source>
        <dbReference type="Pfam" id="PF14129"/>
    </source>
</evidence>
<name>A0A5N1J5M2_9BACT</name>
<reference evidence="3 4" key="1">
    <citation type="submission" date="2019-09" db="EMBL/GenBank/DDBJ databases">
        <title>Genome sequence of Adhaeribacter sp. M2.</title>
        <authorList>
            <person name="Srinivasan S."/>
        </authorList>
    </citation>
    <scope>NUCLEOTIDE SEQUENCE [LARGE SCALE GENOMIC DNA]</scope>
    <source>
        <strain evidence="3 4">M2</strain>
    </source>
</reference>
<dbReference type="EMBL" id="VTWT01000001">
    <property type="protein sequence ID" value="KAA9346027.1"/>
    <property type="molecule type" value="Genomic_DNA"/>
</dbReference>
<dbReference type="RefSeq" id="WP_150902170.1">
    <property type="nucleotide sequence ID" value="NZ_VTWT01000001.1"/>
</dbReference>
<keyword evidence="4" id="KW-1185">Reference proteome</keyword>
<dbReference type="Pfam" id="PF14129">
    <property type="entry name" value="DUF4296"/>
    <property type="match status" value="1"/>
</dbReference>
<feature type="domain" description="DUF4296" evidence="2">
    <location>
        <begin position="24"/>
        <end position="105"/>
    </location>
</feature>
<organism evidence="3 4">
    <name type="scientific">Adhaeribacter soli</name>
    <dbReference type="NCBI Taxonomy" id="2607655"/>
    <lineage>
        <taxon>Bacteria</taxon>
        <taxon>Pseudomonadati</taxon>
        <taxon>Bacteroidota</taxon>
        <taxon>Cytophagia</taxon>
        <taxon>Cytophagales</taxon>
        <taxon>Hymenobacteraceae</taxon>
        <taxon>Adhaeribacter</taxon>
    </lineage>
</organism>
<proteinExistence type="predicted"/>
<gene>
    <name evidence="3" type="ORF">F0P94_02810</name>
</gene>
<dbReference type="PROSITE" id="PS51257">
    <property type="entry name" value="PROKAR_LIPOPROTEIN"/>
    <property type="match status" value="1"/>
</dbReference>
<dbReference type="AlphaFoldDB" id="A0A5N1J5M2"/>
<evidence type="ECO:0000256" key="1">
    <source>
        <dbReference type="SAM" id="MobiDB-lite"/>
    </source>
</evidence>
<protein>
    <submittedName>
        <fullName evidence="3">DUF4296 domain-containing protein</fullName>
    </submittedName>
</protein>
<feature type="region of interest" description="Disordered" evidence="1">
    <location>
        <begin position="112"/>
        <end position="132"/>
    </location>
</feature>
<evidence type="ECO:0000313" key="3">
    <source>
        <dbReference type="EMBL" id="KAA9346027.1"/>
    </source>
</evidence>
<dbReference type="Proteomes" id="UP000326570">
    <property type="component" value="Unassembled WGS sequence"/>
</dbReference>